<dbReference type="PRINTS" id="PR00420">
    <property type="entry name" value="RNGMNOXGNASE"/>
</dbReference>
<dbReference type="OrthoDB" id="16820at2759"/>
<accession>A0A8H3ZCS4</accession>
<evidence type="ECO:0000256" key="4">
    <source>
        <dbReference type="ARBA" id="ARBA00023033"/>
    </source>
</evidence>
<proteinExistence type="inferred from homology"/>
<gene>
    <name evidence="5" type="ORF">EG327_011431</name>
</gene>
<keyword evidence="6" id="KW-1185">Reference proteome</keyword>
<dbReference type="InterPro" id="IPR036188">
    <property type="entry name" value="FAD/NAD-bd_sf"/>
</dbReference>
<evidence type="ECO:0008006" key="7">
    <source>
        <dbReference type="Google" id="ProtNLM"/>
    </source>
</evidence>
<comment type="cofactor">
    <cofactor evidence="1">
        <name>FAD</name>
        <dbReference type="ChEBI" id="CHEBI:57692"/>
    </cofactor>
</comment>
<evidence type="ECO:0000256" key="1">
    <source>
        <dbReference type="ARBA" id="ARBA00001974"/>
    </source>
</evidence>
<keyword evidence="3" id="KW-0560">Oxidoreductase</keyword>
<keyword evidence="4" id="KW-0503">Monooxygenase</keyword>
<dbReference type="Pfam" id="PF12831">
    <property type="entry name" value="FAD_oxidored"/>
    <property type="match status" value="1"/>
</dbReference>
<organism evidence="5 6">
    <name type="scientific">Venturia inaequalis</name>
    <name type="common">Apple scab fungus</name>
    <dbReference type="NCBI Taxonomy" id="5025"/>
    <lineage>
        <taxon>Eukaryota</taxon>
        <taxon>Fungi</taxon>
        <taxon>Dikarya</taxon>
        <taxon>Ascomycota</taxon>
        <taxon>Pezizomycotina</taxon>
        <taxon>Dothideomycetes</taxon>
        <taxon>Pleosporomycetidae</taxon>
        <taxon>Venturiales</taxon>
        <taxon>Venturiaceae</taxon>
        <taxon>Venturia</taxon>
    </lineage>
</organism>
<dbReference type="SUPFAM" id="SSF51905">
    <property type="entry name" value="FAD/NAD(P)-binding domain"/>
    <property type="match status" value="1"/>
</dbReference>
<comment type="caution">
    <text evidence="5">The sequence shown here is derived from an EMBL/GenBank/DDBJ whole genome shotgun (WGS) entry which is preliminary data.</text>
</comment>
<dbReference type="PANTHER" id="PTHR13789:SF315">
    <property type="entry name" value="FAD-DEPENDENT MONOOXYGENASE MDPD"/>
    <property type="match status" value="1"/>
</dbReference>
<dbReference type="AlphaFoldDB" id="A0A8H3ZCS4"/>
<evidence type="ECO:0000313" key="5">
    <source>
        <dbReference type="EMBL" id="KAE9994329.1"/>
    </source>
</evidence>
<dbReference type="InterPro" id="IPR050493">
    <property type="entry name" value="FAD-dep_Monooxygenase_BioMet"/>
</dbReference>
<dbReference type="Proteomes" id="UP000490939">
    <property type="component" value="Unassembled WGS sequence"/>
</dbReference>
<dbReference type="PANTHER" id="PTHR13789">
    <property type="entry name" value="MONOOXYGENASE"/>
    <property type="match status" value="1"/>
</dbReference>
<evidence type="ECO:0000313" key="6">
    <source>
        <dbReference type="Proteomes" id="UP000490939"/>
    </source>
</evidence>
<reference evidence="5 6" key="1">
    <citation type="submission" date="2019-07" db="EMBL/GenBank/DDBJ databases">
        <title>Venturia inaequalis Genome Resource.</title>
        <authorList>
            <person name="Lichtner F.J."/>
        </authorList>
    </citation>
    <scope>NUCLEOTIDE SEQUENCE [LARGE SCALE GENOMIC DNA]</scope>
    <source>
        <strain evidence="5 6">DMI_063113</strain>
    </source>
</reference>
<comment type="similarity">
    <text evidence="2">Belongs to the paxM FAD-dependent monooxygenase family.</text>
</comment>
<evidence type="ECO:0000256" key="3">
    <source>
        <dbReference type="ARBA" id="ARBA00023002"/>
    </source>
</evidence>
<name>A0A8H3ZCS4_VENIN</name>
<dbReference type="Gene3D" id="3.50.50.60">
    <property type="entry name" value="FAD/NAD(P)-binding domain"/>
    <property type="match status" value="1"/>
</dbReference>
<sequence>MRRKEHTQAMPVGSYPSTGIEVLIIGTGPAGITAAIECVRKGHKVRVLERNKTEINTGGDIFFLGRSATQFLVHWPELAREYDSVSLRNAWIETLKHSGEQMVKPMRASDRLRAQGLDPDTPSPGNIQMRPVIYQILLNQLKRLGIKVEYGQQVTEYFESKDYTRAGVITRGGQTCEADIVIAADGIGSVSQRIVGGRELKAKSSGRAMWRAKFPIHHLDRNPGVKQYFEMAGDKGDEPILRFFLGPSTYALTLSLSDTIVWALNHDTTGSEAESWNNTIQKEEVLATIDRKTGTQKWAQVLKDLVDCTPPDTIINLPLLWRNPQPSWTSPGARIVQIGDSAHAFHPAAGTGAAQAMEDAITIASCLQIGGKDSIQQSVKTHVMLRFVRTACAQKVGLFNADLMQDADWNKVEISPSRAMPKLPAWNFSHNPERYTYENYDKVVEGICSGAKYITDLDIPPNYPPGYTYEPWDVEQVMSDRLSGNALVLEPGQWD</sequence>
<dbReference type="GO" id="GO:0004497">
    <property type="term" value="F:monooxygenase activity"/>
    <property type="evidence" value="ECO:0007669"/>
    <property type="project" value="UniProtKB-KW"/>
</dbReference>
<evidence type="ECO:0000256" key="2">
    <source>
        <dbReference type="ARBA" id="ARBA00007992"/>
    </source>
</evidence>
<dbReference type="EMBL" id="WNWR01000009">
    <property type="protein sequence ID" value="KAE9994329.1"/>
    <property type="molecule type" value="Genomic_DNA"/>
</dbReference>
<protein>
    <recommendedName>
        <fullName evidence="7">FAD-binding domain-containing protein</fullName>
    </recommendedName>
</protein>